<protein>
    <recommendedName>
        <fullName evidence="3">PE family protein</fullName>
    </recommendedName>
</protein>
<keyword evidence="2" id="KW-1185">Reference proteome</keyword>
<comment type="caution">
    <text evidence="1">The sequence shown here is derived from an EMBL/GenBank/DDBJ whole genome shotgun (WGS) entry which is preliminary data.</text>
</comment>
<sequence>MGGGCCADGAPTMGGGAGGMGDIGAELYAAGMAAAAAAGAGG</sequence>
<gene>
    <name evidence="1" type="ORF">POL67_47800</name>
</gene>
<dbReference type="EMBL" id="JAQNDO010000001">
    <property type="protein sequence ID" value="MDC0749126.1"/>
    <property type="molecule type" value="Genomic_DNA"/>
</dbReference>
<organism evidence="1 2">
    <name type="scientific">Polyangium mundeleinium</name>
    <dbReference type="NCBI Taxonomy" id="2995306"/>
    <lineage>
        <taxon>Bacteria</taxon>
        <taxon>Pseudomonadati</taxon>
        <taxon>Myxococcota</taxon>
        <taxon>Polyangia</taxon>
        <taxon>Polyangiales</taxon>
        <taxon>Polyangiaceae</taxon>
        <taxon>Polyangium</taxon>
    </lineage>
</organism>
<evidence type="ECO:0000313" key="1">
    <source>
        <dbReference type="EMBL" id="MDC0749126.1"/>
    </source>
</evidence>
<reference evidence="1 2" key="1">
    <citation type="submission" date="2022-11" db="EMBL/GenBank/DDBJ databases">
        <title>Minimal conservation of predation-associated metabolite biosynthetic gene clusters underscores biosynthetic potential of Myxococcota including descriptions for ten novel species: Archangium lansinium sp. nov., Myxococcus landrumus sp. nov., Nannocystis bai.</title>
        <authorList>
            <person name="Ahearne A."/>
            <person name="Stevens C."/>
            <person name="Dowd S."/>
        </authorList>
    </citation>
    <scope>NUCLEOTIDE SEQUENCE [LARGE SCALE GENOMIC DNA]</scope>
    <source>
        <strain evidence="1 2">RJM3</strain>
    </source>
</reference>
<proteinExistence type="predicted"/>
<name>A0ABT5F7Q6_9BACT</name>
<dbReference type="RefSeq" id="WP_271928607.1">
    <property type="nucleotide sequence ID" value="NZ_JAQNDO010000001.1"/>
</dbReference>
<evidence type="ECO:0000313" key="2">
    <source>
        <dbReference type="Proteomes" id="UP001221411"/>
    </source>
</evidence>
<dbReference type="Proteomes" id="UP001221411">
    <property type="component" value="Unassembled WGS sequence"/>
</dbReference>
<evidence type="ECO:0008006" key="3">
    <source>
        <dbReference type="Google" id="ProtNLM"/>
    </source>
</evidence>
<accession>A0ABT5F7Q6</accession>